<feature type="chain" id="PRO_5022037224" evidence="3">
    <location>
        <begin position="35"/>
        <end position="721"/>
    </location>
</feature>
<evidence type="ECO:0000256" key="2">
    <source>
        <dbReference type="SAM" id="Phobius"/>
    </source>
</evidence>
<keyword evidence="2" id="KW-0812">Transmembrane</keyword>
<gene>
    <name evidence="4" type="ORF">FB559_3262</name>
</gene>
<feature type="transmembrane region" description="Helical" evidence="2">
    <location>
        <begin position="473"/>
        <end position="495"/>
    </location>
</feature>
<evidence type="ECO:0000256" key="1">
    <source>
        <dbReference type="SAM" id="MobiDB-lite"/>
    </source>
</evidence>
<protein>
    <submittedName>
        <fullName evidence="4">Uncharacterized protein</fullName>
    </submittedName>
</protein>
<feature type="transmembrane region" description="Helical" evidence="2">
    <location>
        <begin position="616"/>
        <end position="634"/>
    </location>
</feature>
<dbReference type="Gene3D" id="3.40.720.10">
    <property type="entry name" value="Alkaline Phosphatase, subunit A"/>
    <property type="match status" value="1"/>
</dbReference>
<reference evidence="4 5" key="1">
    <citation type="submission" date="2019-06" db="EMBL/GenBank/DDBJ databases">
        <title>Sequencing the genomes of 1000 actinobacteria strains.</title>
        <authorList>
            <person name="Klenk H.-P."/>
        </authorList>
    </citation>
    <scope>NUCLEOTIDE SEQUENCE [LARGE SCALE GENOMIC DNA]</scope>
    <source>
        <strain evidence="4 5">DSM 102200</strain>
    </source>
</reference>
<feature type="transmembrane region" description="Helical" evidence="2">
    <location>
        <begin position="405"/>
        <end position="425"/>
    </location>
</feature>
<keyword evidence="2" id="KW-0472">Membrane</keyword>
<feature type="transmembrane region" description="Helical" evidence="2">
    <location>
        <begin position="378"/>
        <end position="399"/>
    </location>
</feature>
<feature type="transmembrane region" description="Helical" evidence="2">
    <location>
        <begin position="654"/>
        <end position="671"/>
    </location>
</feature>
<evidence type="ECO:0000256" key="3">
    <source>
        <dbReference type="SAM" id="SignalP"/>
    </source>
</evidence>
<feature type="transmembrane region" description="Helical" evidence="2">
    <location>
        <begin position="558"/>
        <end position="576"/>
    </location>
</feature>
<proteinExistence type="predicted"/>
<evidence type="ECO:0000313" key="4">
    <source>
        <dbReference type="EMBL" id="TQL97663.1"/>
    </source>
</evidence>
<dbReference type="EMBL" id="VFOZ01000001">
    <property type="protein sequence ID" value="TQL97663.1"/>
    <property type="molecule type" value="Genomic_DNA"/>
</dbReference>
<keyword evidence="3" id="KW-0732">Signal</keyword>
<evidence type="ECO:0000313" key="5">
    <source>
        <dbReference type="Proteomes" id="UP000316096"/>
    </source>
</evidence>
<feature type="signal peptide" evidence="3">
    <location>
        <begin position="1"/>
        <end position="34"/>
    </location>
</feature>
<dbReference type="Proteomes" id="UP000316096">
    <property type="component" value="Unassembled WGS sequence"/>
</dbReference>
<dbReference type="SUPFAM" id="SSF53649">
    <property type="entry name" value="Alkaline phosphatase-like"/>
    <property type="match status" value="1"/>
</dbReference>
<feature type="transmembrane region" description="Helical" evidence="2">
    <location>
        <begin position="507"/>
        <end position="526"/>
    </location>
</feature>
<dbReference type="InterPro" id="IPR017850">
    <property type="entry name" value="Alkaline_phosphatase_core_sf"/>
</dbReference>
<keyword evidence="2" id="KW-1133">Transmembrane helix</keyword>
<organism evidence="4 5">
    <name type="scientific">Actinoallomurus bryophytorum</name>
    <dbReference type="NCBI Taxonomy" id="1490222"/>
    <lineage>
        <taxon>Bacteria</taxon>
        <taxon>Bacillati</taxon>
        <taxon>Actinomycetota</taxon>
        <taxon>Actinomycetes</taxon>
        <taxon>Streptosporangiales</taxon>
        <taxon>Thermomonosporaceae</taxon>
        <taxon>Actinoallomurus</taxon>
    </lineage>
</organism>
<feature type="region of interest" description="Disordered" evidence="1">
    <location>
        <begin position="699"/>
        <end position="721"/>
    </location>
</feature>
<feature type="transmembrane region" description="Helical" evidence="2">
    <location>
        <begin position="346"/>
        <end position="366"/>
    </location>
</feature>
<accession>A0A543CKP3</accession>
<sequence>MAQPRNAGRSHTKGVIAALFAAVALVLLPAMASAAPASAPVSGHVVVIGVPGLLWSDIHDTATPNLARLAAQGSSAALSIKTVGPHTCPIDGWLTISAGQRSQLRNGSCGLAPAPDGNAVPGFAAMRDDNAHNKYKSDVGLLGDAVHHAGGCTMAIGPGAALGAADSAGRVDGYVPSTEQIPADGLSRCPLTMIDIDDVFHAFIDAGVDVNGHQVPVTVKKRAAAVKSADTQIGQALTGLPPNTTVLIAGLSDANVSAHLRVAIASGPGYSAHYLTADSTRTGGLVTLTDATATILHTLGLKQPSDAVGSRWRADGAQPASVTTLAKRLNDHDVAAQSYSRLNVPFYLVLVIVQVALYAFGTFALSRKRGRILTVTRVAAVAGAALPVASFLANLVPWWSADHPAVILVAAIVVLVGVITAAALAGPWRRSIIVPGAIVGGLTALVLTLDALTGSHLQTCSMLGYTPLVAGRFYGFGNIPWAVWVTGLIITTGAVAGWFQSSGRGRLATATVIGAGILALVIDGAPFAGADFGGIIAIFPGFAVFALMIAGRRVRLSRLLLVLAAGVVVVLGMSFLDSLRADPTHIGEFWKSLTNGDGGTIIFRKFRGMIGTFHNWELSLIAIAAVVFLIFALLRPLTWRAAVLHTAYERAPALRPTLIAVLVTGGVGMLVNDSGVAIPALAFTLAIPLALAASIQALGPEETSEPPSPSERPESASAPKA</sequence>
<dbReference type="AlphaFoldDB" id="A0A543CKP3"/>
<feature type="transmembrane region" description="Helical" evidence="2">
    <location>
        <begin position="532"/>
        <end position="551"/>
    </location>
</feature>
<keyword evidence="5" id="KW-1185">Reference proteome</keyword>
<name>A0A543CKP3_9ACTN</name>
<feature type="transmembrane region" description="Helical" evidence="2">
    <location>
        <begin position="432"/>
        <end position="453"/>
    </location>
</feature>
<comment type="caution">
    <text evidence="4">The sequence shown here is derived from an EMBL/GenBank/DDBJ whole genome shotgun (WGS) entry which is preliminary data.</text>
</comment>